<proteinExistence type="predicted"/>
<name>Q0U600_PHANO</name>
<feature type="compositionally biased region" description="Basic and acidic residues" evidence="1">
    <location>
        <begin position="79"/>
        <end position="90"/>
    </location>
</feature>
<reference evidence="3" key="1">
    <citation type="journal article" date="2007" name="Plant Cell">
        <title>Dothideomycete-plant interactions illuminated by genome sequencing and EST analysis of the wheat pathogen Stagonospora nodorum.</title>
        <authorList>
            <person name="Hane J.K."/>
            <person name="Lowe R.G."/>
            <person name="Solomon P.S."/>
            <person name="Tan K.C."/>
            <person name="Schoch C.L."/>
            <person name="Spatafora J.W."/>
            <person name="Crous P.W."/>
            <person name="Kodira C."/>
            <person name="Birren B.W."/>
            <person name="Galagan J.E."/>
            <person name="Torriani S.F."/>
            <person name="McDonald B.A."/>
            <person name="Oliver R.P."/>
        </authorList>
    </citation>
    <scope>NUCLEOTIDE SEQUENCE [LARGE SCALE GENOMIC DNA]</scope>
    <source>
        <strain evidence="3">SN15 / ATCC MYA-4574 / FGSC 10173</strain>
    </source>
</reference>
<feature type="compositionally biased region" description="Polar residues" evidence="1">
    <location>
        <begin position="25"/>
        <end position="38"/>
    </location>
</feature>
<feature type="region of interest" description="Disordered" evidence="1">
    <location>
        <begin position="22"/>
        <end position="94"/>
    </location>
</feature>
<gene>
    <name evidence="2" type="ORF">SNOG_12814</name>
</gene>
<evidence type="ECO:0000313" key="3">
    <source>
        <dbReference type="Proteomes" id="UP000001055"/>
    </source>
</evidence>
<evidence type="ECO:0000313" key="2">
    <source>
        <dbReference type="EMBL" id="EAT79614.2"/>
    </source>
</evidence>
<accession>Q0U600</accession>
<evidence type="ECO:0000256" key="1">
    <source>
        <dbReference type="SAM" id="MobiDB-lite"/>
    </source>
</evidence>
<dbReference type="KEGG" id="pno:SNOG_12814"/>
<dbReference type="VEuPathDB" id="FungiDB:JI435_128140"/>
<organism evidence="2 3">
    <name type="scientific">Phaeosphaeria nodorum (strain SN15 / ATCC MYA-4574 / FGSC 10173)</name>
    <name type="common">Glume blotch fungus</name>
    <name type="synonym">Parastagonospora nodorum</name>
    <dbReference type="NCBI Taxonomy" id="321614"/>
    <lineage>
        <taxon>Eukaryota</taxon>
        <taxon>Fungi</taxon>
        <taxon>Dikarya</taxon>
        <taxon>Ascomycota</taxon>
        <taxon>Pezizomycotina</taxon>
        <taxon>Dothideomycetes</taxon>
        <taxon>Pleosporomycetidae</taxon>
        <taxon>Pleosporales</taxon>
        <taxon>Pleosporineae</taxon>
        <taxon>Phaeosphaeriaceae</taxon>
        <taxon>Parastagonospora</taxon>
    </lineage>
</organism>
<sequence>MSNLAIVAAASKSTISTAALEQEDSTALNSQETVSTLPSPIKEAQAQAQVPAKPEQLNNEETSEESTQDTTMLDTEESGSDHSSDDEIPHDGGSNLWKAIRLKKDEVERYEAKIEEELKGDKLGKERRLNMLRVILAQQIEARDVFLRKQAEVDRQGRYARWGW</sequence>
<dbReference type="EMBL" id="CH445348">
    <property type="protein sequence ID" value="EAT79614.2"/>
    <property type="molecule type" value="Genomic_DNA"/>
</dbReference>
<protein>
    <submittedName>
        <fullName evidence="2">Uncharacterized protein</fullName>
    </submittedName>
</protein>
<dbReference type="AlphaFoldDB" id="Q0U600"/>
<dbReference type="GeneID" id="5979945"/>
<dbReference type="RefSeq" id="XP_001803032.1">
    <property type="nucleotide sequence ID" value="XM_001802980.1"/>
</dbReference>
<dbReference type="InParanoid" id="Q0U600"/>
<dbReference type="Proteomes" id="UP000001055">
    <property type="component" value="Unassembled WGS sequence"/>
</dbReference>